<accession>A0A6N4SVN5</accession>
<dbReference type="Proteomes" id="UP000001822">
    <property type="component" value="Chromosome"/>
</dbReference>
<evidence type="ECO:0000313" key="4">
    <source>
        <dbReference type="Proteomes" id="UP000001822"/>
    </source>
</evidence>
<dbReference type="AlphaFoldDB" id="A0A6N4SVN5"/>
<keyword evidence="1" id="KW-0472">Membrane</keyword>
<feature type="domain" description="Prepilin type IV endopeptidase peptidase" evidence="2">
    <location>
        <begin position="11"/>
        <end position="121"/>
    </location>
</feature>
<evidence type="ECO:0000256" key="1">
    <source>
        <dbReference type="SAM" id="Phobius"/>
    </source>
</evidence>
<name>A0A6N4SVN5_CYTH3</name>
<dbReference type="RefSeq" id="WP_011586547.1">
    <property type="nucleotide sequence ID" value="NC_008255.1"/>
</dbReference>
<feature type="transmembrane region" description="Helical" evidence="1">
    <location>
        <begin position="82"/>
        <end position="103"/>
    </location>
</feature>
<feature type="transmembrane region" description="Helical" evidence="1">
    <location>
        <begin position="138"/>
        <end position="157"/>
    </location>
</feature>
<feature type="transmembrane region" description="Helical" evidence="1">
    <location>
        <begin position="109"/>
        <end position="126"/>
    </location>
</feature>
<sequence length="173" mass="19450">MTIHVLLLPAFLLILAVITYQDIKYRSVPIYVFLLALVLSIAIQYQQCGIDESFFIQLLFNSGFIAFNLLIVLLYVKKIKKIPLSSAIGLGDLAFYIVLIPVLSTPVYMYFHLISLVFILISYPVLKHSLSLQTKAIPLAGLQALCLSCFIIVFEYVTPGRPIIGSCSIIYWI</sequence>
<keyword evidence="1" id="KW-0812">Transmembrane</keyword>
<organism evidence="3 4">
    <name type="scientific">Cytophaga hutchinsonii (strain ATCC 33406 / DSM 1761 / CIP 103989 / NBRC 15051 / NCIMB 9469 / D465)</name>
    <dbReference type="NCBI Taxonomy" id="269798"/>
    <lineage>
        <taxon>Bacteria</taxon>
        <taxon>Pseudomonadati</taxon>
        <taxon>Bacteroidota</taxon>
        <taxon>Cytophagia</taxon>
        <taxon>Cytophagales</taxon>
        <taxon>Cytophagaceae</taxon>
        <taxon>Cytophaga</taxon>
    </lineage>
</organism>
<gene>
    <name evidence="3" type="ordered locus">CHU_3197</name>
</gene>
<keyword evidence="1" id="KW-1133">Transmembrane helix</keyword>
<feature type="transmembrane region" description="Helical" evidence="1">
    <location>
        <begin position="30"/>
        <end position="47"/>
    </location>
</feature>
<reference evidence="3 4" key="1">
    <citation type="journal article" date="2007" name="Appl. Environ. Microbiol.">
        <title>Genome sequence of the cellulolytic gliding bacterium Cytophaga hutchinsonii.</title>
        <authorList>
            <person name="Xie G."/>
            <person name="Bruce D.C."/>
            <person name="Challacombe J.F."/>
            <person name="Chertkov O."/>
            <person name="Detter J.C."/>
            <person name="Gilna P."/>
            <person name="Han C.S."/>
            <person name="Lucas S."/>
            <person name="Misra M."/>
            <person name="Myers G.L."/>
            <person name="Richardson P."/>
            <person name="Tapia R."/>
            <person name="Thayer N."/>
            <person name="Thompson L.S."/>
            <person name="Brettin T.S."/>
            <person name="Henrissat B."/>
            <person name="Wilson D.B."/>
            <person name="McBride M.J."/>
        </authorList>
    </citation>
    <scope>NUCLEOTIDE SEQUENCE [LARGE SCALE GENOMIC DNA]</scope>
    <source>
        <strain evidence="4">ATCC 33406 / DSM 1761 / CIP 103989 / NBRC 15051 / NCIMB 9469 / D465</strain>
    </source>
</reference>
<dbReference type="Pfam" id="PF01478">
    <property type="entry name" value="Peptidase_A24"/>
    <property type="match status" value="1"/>
</dbReference>
<proteinExistence type="predicted"/>
<feature type="transmembrane region" description="Helical" evidence="1">
    <location>
        <begin position="6"/>
        <end position="23"/>
    </location>
</feature>
<evidence type="ECO:0000259" key="2">
    <source>
        <dbReference type="Pfam" id="PF01478"/>
    </source>
</evidence>
<dbReference type="GO" id="GO:0004190">
    <property type="term" value="F:aspartic-type endopeptidase activity"/>
    <property type="evidence" value="ECO:0007669"/>
    <property type="project" value="InterPro"/>
</dbReference>
<dbReference type="InterPro" id="IPR000045">
    <property type="entry name" value="Prepilin_IV_endopep_pep"/>
</dbReference>
<dbReference type="GO" id="GO:0016020">
    <property type="term" value="C:membrane"/>
    <property type="evidence" value="ECO:0007669"/>
    <property type="project" value="InterPro"/>
</dbReference>
<dbReference type="KEGG" id="chu:CHU_3197"/>
<feature type="transmembrane region" description="Helical" evidence="1">
    <location>
        <begin position="53"/>
        <end position="75"/>
    </location>
</feature>
<dbReference type="EMBL" id="CP000383">
    <property type="protein sequence ID" value="ABG60437.1"/>
    <property type="molecule type" value="Genomic_DNA"/>
</dbReference>
<keyword evidence="4" id="KW-1185">Reference proteome</keyword>
<evidence type="ECO:0000313" key="3">
    <source>
        <dbReference type="EMBL" id="ABG60437.1"/>
    </source>
</evidence>
<protein>
    <recommendedName>
        <fullName evidence="2">Prepilin type IV endopeptidase peptidase domain-containing protein</fullName>
    </recommendedName>
</protein>